<evidence type="ECO:0000313" key="1">
    <source>
        <dbReference type="EMBL" id="MBC8519708.1"/>
    </source>
</evidence>
<reference evidence="1 2" key="1">
    <citation type="submission" date="2020-08" db="EMBL/GenBank/DDBJ databases">
        <title>Bridging the membrane lipid divide: bacteria of the FCB group superphylum have the potential to synthesize archaeal ether lipids.</title>
        <authorList>
            <person name="Villanueva L."/>
            <person name="Von Meijenfeldt F.A.B."/>
            <person name="Westbye A.B."/>
            <person name="Yadav S."/>
            <person name="Hopmans E.C."/>
            <person name="Dutilh B.E."/>
            <person name="Sinninghe Damste J.S."/>
        </authorList>
    </citation>
    <scope>NUCLEOTIDE SEQUENCE [LARGE SCALE GENOMIC DNA]</scope>
    <source>
        <strain evidence="1">NIOZ-UU100</strain>
    </source>
</reference>
<dbReference type="Gene3D" id="3.30.450.20">
    <property type="entry name" value="PAS domain"/>
    <property type="match status" value="1"/>
</dbReference>
<proteinExistence type="predicted"/>
<dbReference type="AlphaFoldDB" id="A0A8J6TSK2"/>
<comment type="caution">
    <text evidence="1">The sequence shown here is derived from an EMBL/GenBank/DDBJ whole genome shotgun (WGS) entry which is preliminary data.</text>
</comment>
<dbReference type="EMBL" id="JACNFK010000026">
    <property type="protein sequence ID" value="MBC8519708.1"/>
    <property type="molecule type" value="Genomic_DNA"/>
</dbReference>
<name>A0A8J6TSK2_9GAMM</name>
<organism evidence="1 2">
    <name type="scientific">Candidatus Thiopontia autotrophica</name>
    <dbReference type="NCBI Taxonomy" id="2841688"/>
    <lineage>
        <taxon>Bacteria</taxon>
        <taxon>Pseudomonadati</taxon>
        <taxon>Pseudomonadota</taxon>
        <taxon>Gammaproteobacteria</taxon>
        <taxon>Candidatus Thiopontia</taxon>
    </lineage>
</organism>
<sequence length="317" mass="36440">MNTFTETIQSRKRLLENHLGDFMGRLAKRCAKGWGDRRELDQVLHDAYDNCDDAPACRLLYIVDVDGVQLSSNVFADGKFDEGRVGQDLSERPYISKVVPSSGFFLSDVYISQTNRRSLITAVQLVRDGSEAKGFVCADFELSMLPEIDQPSEDRRIWMQVKGDPSIRDTLFMQSRATSPMDERIDDVLATIDELIVERGIFHAKLHFSSSRATLWIYDDPYRYRVHVLDEILNPSVCLAYPLRSYPEDALVPQNMVREILERFKWLREVDETIYLRAGSLNIINGIVALNFSCDGSHYLPYEEFMEMDESFWFGSA</sequence>
<dbReference type="CDD" id="cd18773">
    <property type="entry name" value="PDC1_HK_sensor"/>
    <property type="match status" value="1"/>
</dbReference>
<protein>
    <submittedName>
        <fullName evidence="1">Cache domain-containing protein</fullName>
    </submittedName>
</protein>
<evidence type="ECO:0000313" key="2">
    <source>
        <dbReference type="Proteomes" id="UP000654401"/>
    </source>
</evidence>
<dbReference type="SUPFAM" id="SSF103190">
    <property type="entry name" value="Sensory domain-like"/>
    <property type="match status" value="1"/>
</dbReference>
<dbReference type="Proteomes" id="UP000654401">
    <property type="component" value="Unassembled WGS sequence"/>
</dbReference>
<accession>A0A8J6TSK2</accession>
<dbReference type="InterPro" id="IPR029151">
    <property type="entry name" value="Sensor-like_sf"/>
</dbReference>
<gene>
    <name evidence="1" type="ORF">H8D24_04785</name>
</gene>